<evidence type="ECO:0000313" key="2">
    <source>
        <dbReference type="Proteomes" id="UP000186744"/>
    </source>
</evidence>
<evidence type="ECO:0000313" key="1">
    <source>
        <dbReference type="EMBL" id="SIS70292.1"/>
    </source>
</evidence>
<dbReference type="RefSeq" id="WP_076550500.1">
    <property type="nucleotide sequence ID" value="NZ_FTOL01000001.1"/>
</dbReference>
<dbReference type="Proteomes" id="UP000186744">
    <property type="component" value="Unassembled WGS sequence"/>
</dbReference>
<sequence>MEKVILLKTQLAEAARFGKSKEFRYQRLAGIFLDNFVEIQLNSIAKQKFLFDTELSKFQEKKYTEKYRRRVLNHYDELLKFAVSEGIISEQEKYLLAFCHNVRNNLYHSIKEEKLFVAISIKVLKDIITKKQPHWKNTSLFTAHTGTLIDPYKYKNVTSNSPEDWTKFLNQYFDFIDKRTLKPSNLLRKFILEKMRAARNNYKFLKNEFADYFPYAEDWGFNEYIYYYYFKTLHAEKLKEINEIEDKKEKDNSRKSLEEEYKNTWKKKKLSRIEAIEKKAKSMSNTDISKSLEIYTSLRDEINLISQGLENAASDLYAQIDLESEMANGN</sequence>
<proteinExistence type="predicted"/>
<dbReference type="OrthoDB" id="756140at2"/>
<accession>A0A1N7L8V9</accession>
<reference evidence="2" key="1">
    <citation type="submission" date="2017-01" db="EMBL/GenBank/DDBJ databases">
        <authorList>
            <person name="Varghese N."/>
            <person name="Submissions S."/>
        </authorList>
    </citation>
    <scope>NUCLEOTIDE SEQUENCE [LARGE SCALE GENOMIC DNA]</scope>
    <source>
        <strain evidence="2">DSM 18017</strain>
    </source>
</reference>
<keyword evidence="2" id="KW-1185">Reference proteome</keyword>
<dbReference type="EMBL" id="FTOL01000001">
    <property type="protein sequence ID" value="SIS70292.1"/>
    <property type="molecule type" value="Genomic_DNA"/>
</dbReference>
<protein>
    <submittedName>
        <fullName evidence="1">Uncharacterized protein</fullName>
    </submittedName>
</protein>
<name>A0A1N7L8V9_9FLAO</name>
<dbReference type="AlphaFoldDB" id="A0A1N7L8V9"/>
<organism evidence="1 2">
    <name type="scientific">Chryseobacterium ureilyticum</name>
    <dbReference type="NCBI Taxonomy" id="373668"/>
    <lineage>
        <taxon>Bacteria</taxon>
        <taxon>Pseudomonadati</taxon>
        <taxon>Bacteroidota</taxon>
        <taxon>Flavobacteriia</taxon>
        <taxon>Flavobacteriales</taxon>
        <taxon>Weeksellaceae</taxon>
        <taxon>Chryseobacterium group</taxon>
        <taxon>Chryseobacterium</taxon>
    </lineage>
</organism>
<gene>
    <name evidence="1" type="ORF">SAMN05421786_1011107</name>
</gene>